<gene>
    <name evidence="2" type="ORF">BBK82_27295</name>
</gene>
<evidence type="ECO:0000313" key="3">
    <source>
        <dbReference type="Proteomes" id="UP000093053"/>
    </source>
</evidence>
<dbReference type="STRING" id="1586287.BBK82_27295"/>
<feature type="transmembrane region" description="Helical" evidence="1">
    <location>
        <begin position="294"/>
        <end position="309"/>
    </location>
</feature>
<proteinExistence type="predicted"/>
<accession>A0A1B2HNC0</accession>
<keyword evidence="1" id="KW-1133">Transmembrane helix</keyword>
<feature type="transmembrane region" description="Helical" evidence="1">
    <location>
        <begin position="79"/>
        <end position="106"/>
    </location>
</feature>
<protein>
    <submittedName>
        <fullName evidence="2">Uncharacterized protein</fullName>
    </submittedName>
</protein>
<feature type="transmembrane region" description="Helical" evidence="1">
    <location>
        <begin position="233"/>
        <end position="251"/>
    </location>
</feature>
<feature type="transmembrane region" description="Helical" evidence="1">
    <location>
        <begin position="112"/>
        <end position="132"/>
    </location>
</feature>
<reference evidence="2 3" key="1">
    <citation type="submission" date="2016-07" db="EMBL/GenBank/DDBJ databases">
        <title>Complete genome sequence of the Lentzea guizhouensis DHS C013.</title>
        <authorList>
            <person name="Cao C."/>
        </authorList>
    </citation>
    <scope>NUCLEOTIDE SEQUENCE [LARGE SCALE GENOMIC DNA]</scope>
    <source>
        <strain evidence="2 3">DHS C013</strain>
    </source>
</reference>
<feature type="transmembrane region" description="Helical" evidence="1">
    <location>
        <begin position="316"/>
        <end position="336"/>
    </location>
</feature>
<evidence type="ECO:0000313" key="2">
    <source>
        <dbReference type="EMBL" id="ANZ39224.1"/>
    </source>
</evidence>
<evidence type="ECO:0000256" key="1">
    <source>
        <dbReference type="SAM" id="Phobius"/>
    </source>
</evidence>
<dbReference type="AlphaFoldDB" id="A0A1B2HNC0"/>
<dbReference type="Proteomes" id="UP000093053">
    <property type="component" value="Chromosome"/>
</dbReference>
<keyword evidence="3" id="KW-1185">Reference proteome</keyword>
<feature type="transmembrane region" description="Helical" evidence="1">
    <location>
        <begin position="144"/>
        <end position="177"/>
    </location>
</feature>
<sequence length="386" mass="40031">MIWFAAATAVFLYFTRPAWVTFVLAGLATIAVQPAGPGWIGATHAGLAPDLASPRLVIAAGLVAWAIRHRSWRMGAAAVVFGALVLFTDRAFIPALLLFTAAALAAAPRRPLYSGGIAVLAVALGLTFLGVLPGHQVVDAMPEVVWIAFGVAVLLVAVAPRPAWVALAIAGFGSLAAYTMTLSPMFLINPCTLPGAVCGSAPGWYSAEERPAQAVSTDRGAGIGGLGYSYDDMLTYTPVWFVVAAVLVWAIRRHSWRVAVAAVVFGAVLWAAPEYAAIPVFAAAAAALGPRRDPFYLAGIGVLALALTDRQEQWTLLLVTIIAIATGLALGIWAYLSKNGLNGAIAVVALAVAPLTPFLTAGVLLAAPALRRAARWGGTPNRSPAP</sequence>
<keyword evidence="1" id="KW-0472">Membrane</keyword>
<feature type="transmembrane region" description="Helical" evidence="1">
    <location>
        <begin position="342"/>
        <end position="367"/>
    </location>
</feature>
<feature type="transmembrane region" description="Helical" evidence="1">
    <location>
        <begin position="258"/>
        <end position="288"/>
    </location>
</feature>
<dbReference type="KEGG" id="led:BBK82_27295"/>
<organism evidence="2 3">
    <name type="scientific">Lentzea guizhouensis</name>
    <dbReference type="NCBI Taxonomy" id="1586287"/>
    <lineage>
        <taxon>Bacteria</taxon>
        <taxon>Bacillati</taxon>
        <taxon>Actinomycetota</taxon>
        <taxon>Actinomycetes</taxon>
        <taxon>Pseudonocardiales</taxon>
        <taxon>Pseudonocardiaceae</taxon>
        <taxon>Lentzea</taxon>
    </lineage>
</organism>
<name>A0A1B2HNC0_9PSEU</name>
<dbReference type="EMBL" id="CP016793">
    <property type="protein sequence ID" value="ANZ39224.1"/>
    <property type="molecule type" value="Genomic_DNA"/>
</dbReference>
<keyword evidence="1" id="KW-0812">Transmembrane</keyword>
<dbReference type="OrthoDB" id="9830156at2"/>
<dbReference type="RefSeq" id="WP_065917566.1">
    <property type="nucleotide sequence ID" value="NZ_CP016793.1"/>
</dbReference>